<dbReference type="InterPro" id="IPR002048">
    <property type="entry name" value="EF_hand_dom"/>
</dbReference>
<feature type="signal peptide" evidence="10">
    <location>
        <begin position="1"/>
        <end position="24"/>
    </location>
</feature>
<dbReference type="EMBL" id="CAUOFW020006847">
    <property type="protein sequence ID" value="CAK9176568.1"/>
    <property type="molecule type" value="Genomic_DNA"/>
</dbReference>
<evidence type="ECO:0000256" key="6">
    <source>
        <dbReference type="ARBA" id="ARBA00022989"/>
    </source>
</evidence>
<protein>
    <recommendedName>
        <fullName evidence="11">EF-hand domain-containing protein</fullName>
    </recommendedName>
</protein>
<evidence type="ECO:0000313" key="13">
    <source>
        <dbReference type="Proteomes" id="UP001642360"/>
    </source>
</evidence>
<evidence type="ECO:0000256" key="1">
    <source>
        <dbReference type="ARBA" id="ARBA00004127"/>
    </source>
</evidence>
<keyword evidence="4 9" id="KW-0812">Transmembrane</keyword>
<dbReference type="Pfam" id="PF01699">
    <property type="entry name" value="Na_Ca_ex"/>
    <property type="match status" value="2"/>
</dbReference>
<organism evidence="12 13">
    <name type="scientific">Ilex paraguariensis</name>
    <name type="common">yerba mate</name>
    <dbReference type="NCBI Taxonomy" id="185542"/>
    <lineage>
        <taxon>Eukaryota</taxon>
        <taxon>Viridiplantae</taxon>
        <taxon>Streptophyta</taxon>
        <taxon>Embryophyta</taxon>
        <taxon>Tracheophyta</taxon>
        <taxon>Spermatophyta</taxon>
        <taxon>Magnoliopsida</taxon>
        <taxon>eudicotyledons</taxon>
        <taxon>Gunneridae</taxon>
        <taxon>Pentapetalae</taxon>
        <taxon>asterids</taxon>
        <taxon>campanulids</taxon>
        <taxon>Aquifoliales</taxon>
        <taxon>Aquifoliaceae</taxon>
        <taxon>Ilex</taxon>
    </lineage>
</organism>
<keyword evidence="7" id="KW-0406">Ion transport</keyword>
<dbReference type="SMART" id="SM00054">
    <property type="entry name" value="EFh"/>
    <property type="match status" value="2"/>
</dbReference>
<proteinExistence type="predicted"/>
<keyword evidence="8 9" id="KW-0472">Membrane</keyword>
<dbReference type="Pfam" id="PF13499">
    <property type="entry name" value="EF-hand_7"/>
    <property type="match status" value="1"/>
</dbReference>
<dbReference type="Gene3D" id="1.10.238.10">
    <property type="entry name" value="EF-hand"/>
    <property type="match status" value="1"/>
</dbReference>
<feature type="transmembrane region" description="Helical" evidence="9">
    <location>
        <begin position="68"/>
        <end position="89"/>
    </location>
</feature>
<dbReference type="InterPro" id="IPR011992">
    <property type="entry name" value="EF-hand-dom_pair"/>
</dbReference>
<feature type="domain" description="EF-hand" evidence="11">
    <location>
        <begin position="328"/>
        <end position="363"/>
    </location>
</feature>
<keyword evidence="10" id="KW-0732">Signal</keyword>
<dbReference type="Gene3D" id="1.20.1420.30">
    <property type="entry name" value="NCX, central ion-binding region"/>
    <property type="match status" value="1"/>
</dbReference>
<evidence type="ECO:0000256" key="5">
    <source>
        <dbReference type="ARBA" id="ARBA00022837"/>
    </source>
</evidence>
<feature type="transmembrane region" description="Helical" evidence="9">
    <location>
        <begin position="226"/>
        <end position="248"/>
    </location>
</feature>
<dbReference type="SUPFAM" id="SSF47473">
    <property type="entry name" value="EF-hand"/>
    <property type="match status" value="1"/>
</dbReference>
<comment type="caution">
    <text evidence="12">The sequence shown here is derived from an EMBL/GenBank/DDBJ whole genome shotgun (WGS) entry which is preliminary data.</text>
</comment>
<keyword evidence="3" id="KW-0050">Antiport</keyword>
<dbReference type="PANTHER" id="PTHR31503:SF45">
    <property type="entry name" value="SODIUM_CALCIUM EXCHANGER NCL-LIKE"/>
    <property type="match status" value="1"/>
</dbReference>
<feature type="chain" id="PRO_5044886980" description="EF-hand domain-containing protein" evidence="10">
    <location>
        <begin position="25"/>
        <end position="491"/>
    </location>
</feature>
<feature type="transmembrane region" description="Helical" evidence="9">
    <location>
        <begin position="201"/>
        <end position="220"/>
    </location>
</feature>
<evidence type="ECO:0000256" key="4">
    <source>
        <dbReference type="ARBA" id="ARBA00022692"/>
    </source>
</evidence>
<evidence type="ECO:0000256" key="7">
    <source>
        <dbReference type="ARBA" id="ARBA00023065"/>
    </source>
</evidence>
<feature type="transmembrane region" description="Helical" evidence="9">
    <location>
        <begin position="416"/>
        <end position="435"/>
    </location>
</feature>
<dbReference type="InterPro" id="IPR004837">
    <property type="entry name" value="NaCa_Exmemb"/>
</dbReference>
<keyword evidence="2" id="KW-0813">Transport</keyword>
<dbReference type="InterPro" id="IPR044880">
    <property type="entry name" value="NCX_ion-bd_dom_sf"/>
</dbReference>
<accession>A0ABC8U8X9</accession>
<evidence type="ECO:0000313" key="12">
    <source>
        <dbReference type="EMBL" id="CAK9176568.1"/>
    </source>
</evidence>
<dbReference type="InterPro" id="IPR018247">
    <property type="entry name" value="EF_Hand_1_Ca_BS"/>
</dbReference>
<evidence type="ECO:0000256" key="9">
    <source>
        <dbReference type="SAM" id="Phobius"/>
    </source>
</evidence>
<dbReference type="Proteomes" id="UP001642360">
    <property type="component" value="Unassembled WGS sequence"/>
</dbReference>
<feature type="domain" description="EF-hand" evidence="11">
    <location>
        <begin position="288"/>
        <end position="323"/>
    </location>
</feature>
<evidence type="ECO:0000256" key="3">
    <source>
        <dbReference type="ARBA" id="ARBA00022449"/>
    </source>
</evidence>
<evidence type="ECO:0000256" key="10">
    <source>
        <dbReference type="SAM" id="SignalP"/>
    </source>
</evidence>
<dbReference type="PROSITE" id="PS00018">
    <property type="entry name" value="EF_HAND_1"/>
    <property type="match status" value="1"/>
</dbReference>
<reference evidence="12 13" key="1">
    <citation type="submission" date="2024-02" db="EMBL/GenBank/DDBJ databases">
        <authorList>
            <person name="Vignale AGUSTIN F."/>
            <person name="Sosa J E."/>
            <person name="Modenutti C."/>
        </authorList>
    </citation>
    <scope>NUCLEOTIDE SEQUENCE [LARGE SCALE GENOMIC DNA]</scope>
</reference>
<feature type="transmembrane region" description="Helical" evidence="9">
    <location>
        <begin position="447"/>
        <end position="472"/>
    </location>
</feature>
<dbReference type="GO" id="GO:0015369">
    <property type="term" value="F:calcium:proton antiporter activity"/>
    <property type="evidence" value="ECO:0007669"/>
    <property type="project" value="UniProtKB-ARBA"/>
</dbReference>
<evidence type="ECO:0000256" key="2">
    <source>
        <dbReference type="ARBA" id="ARBA00022448"/>
    </source>
</evidence>
<evidence type="ECO:0000256" key="8">
    <source>
        <dbReference type="ARBA" id="ARBA00023136"/>
    </source>
</evidence>
<gene>
    <name evidence="12" type="ORF">ILEXP_LOCUS46424</name>
</gene>
<dbReference type="GO" id="GO:0012505">
    <property type="term" value="C:endomembrane system"/>
    <property type="evidence" value="ECO:0007669"/>
    <property type="project" value="UniProtKB-SubCell"/>
</dbReference>
<dbReference type="PROSITE" id="PS50222">
    <property type="entry name" value="EF_HAND_2"/>
    <property type="match status" value="2"/>
</dbReference>
<keyword evidence="13" id="KW-1185">Reference proteome</keyword>
<name>A0ABC8U8X9_9AQUA</name>
<sequence length="491" mass="54187">MAEKLTHFLPLILSLIILAVVVRGQPVTGSVSDGVSEAHQPPFLLLNGLVPSETCEEPYGFMPCSNTIVGNIFLLLVYGYLIFSAARYLSDGSEVLLEILGPGIVGGLILPLLSSLPDAVIVLASGLSGSKKTAQVEVSVGMGLLAGSTVMVLTVVWGSCVLVGKCDLVNSVAQDSQDTKGLSLTGSGVSTDIWTCYTARLMVVSVVPFIIVQLPLLFWTNFQNRIAILISFFLSICLLLSYCLYQVFQPWIQRRRLAYAKHKHVIARVLKHLKMRALGRLFSEDGKPNTEVIEKLFNTIDENCDGYLSALELRALIIGIEFEDINLDHHDAVDKVMKEFDTSRDSQVDMNEFINGISKWLSEMKSSANFHEDHRKEMKLISDFHMQTKREHDLLGDLDDEVAEKIENPMYNALKAVLMLLLGTAIAAAIAHPFVDAISNFSSATSIPSFFVAFIILPFIRSSEGLAVIIFACRKKQRTASLTFSQVCFFR</sequence>
<dbReference type="InterPro" id="IPR004713">
    <property type="entry name" value="CaH_exchang"/>
</dbReference>
<feature type="transmembrane region" description="Helical" evidence="9">
    <location>
        <begin position="144"/>
        <end position="164"/>
    </location>
</feature>
<dbReference type="PANTHER" id="PTHR31503">
    <property type="entry name" value="VACUOLAR CALCIUM ION TRANSPORTER"/>
    <property type="match status" value="1"/>
</dbReference>
<keyword evidence="5" id="KW-0106">Calcium</keyword>
<comment type="subcellular location">
    <subcellularLocation>
        <location evidence="1">Endomembrane system</location>
        <topology evidence="1">Multi-pass membrane protein</topology>
    </subcellularLocation>
</comment>
<dbReference type="CDD" id="cd00051">
    <property type="entry name" value="EFh"/>
    <property type="match status" value="1"/>
</dbReference>
<dbReference type="GO" id="GO:0005774">
    <property type="term" value="C:vacuolar membrane"/>
    <property type="evidence" value="ECO:0007669"/>
    <property type="project" value="UniProtKB-ARBA"/>
</dbReference>
<evidence type="ECO:0000259" key="11">
    <source>
        <dbReference type="PROSITE" id="PS50222"/>
    </source>
</evidence>
<dbReference type="AlphaFoldDB" id="A0ABC8U8X9"/>
<feature type="transmembrane region" description="Helical" evidence="9">
    <location>
        <begin position="96"/>
        <end position="124"/>
    </location>
</feature>
<keyword evidence="6 9" id="KW-1133">Transmembrane helix</keyword>